<dbReference type="InterPro" id="IPR023679">
    <property type="entry name" value="UPF0761_bac"/>
</dbReference>
<evidence type="ECO:0000256" key="6">
    <source>
        <dbReference type="ARBA" id="ARBA00023136"/>
    </source>
</evidence>
<dbReference type="GO" id="GO:0005886">
    <property type="term" value="C:plasma membrane"/>
    <property type="evidence" value="ECO:0007669"/>
    <property type="project" value="UniProtKB-SubCell"/>
</dbReference>
<dbReference type="InterPro" id="IPR017039">
    <property type="entry name" value="Virul_fac_BrkB"/>
</dbReference>
<keyword evidence="6 7" id="KW-0472">Membrane</keyword>
<reference evidence="8 9" key="1">
    <citation type="submission" date="2017-08" db="EMBL/GenBank/DDBJ databases">
        <title>Lysobacter sylvestris genome.</title>
        <authorList>
            <person name="Zhang D.-C."/>
            <person name="Albuquerque L."/>
            <person name="Franca L."/>
            <person name="Froufe H.J.C."/>
            <person name="Barroso C."/>
            <person name="Egas C."/>
            <person name="Da Costa M."/>
            <person name="Margesin R."/>
        </authorList>
    </citation>
    <scope>NUCLEOTIDE SEQUENCE [LARGE SCALE GENOMIC DNA]</scope>
    <source>
        <strain evidence="8 9">AM20-91</strain>
    </source>
</reference>
<dbReference type="OrthoDB" id="9808671at2"/>
<feature type="transmembrane region" description="Helical" evidence="7">
    <location>
        <begin position="190"/>
        <end position="207"/>
    </location>
</feature>
<evidence type="ECO:0000256" key="4">
    <source>
        <dbReference type="ARBA" id="ARBA00022692"/>
    </source>
</evidence>
<evidence type="ECO:0000256" key="7">
    <source>
        <dbReference type="HAMAP-Rule" id="MF_00672"/>
    </source>
</evidence>
<dbReference type="NCBIfam" id="TIGR00765">
    <property type="entry name" value="yihY_not_rbn"/>
    <property type="match status" value="1"/>
</dbReference>
<evidence type="ECO:0000256" key="3">
    <source>
        <dbReference type="ARBA" id="ARBA00022519"/>
    </source>
</evidence>
<evidence type="ECO:0000256" key="2">
    <source>
        <dbReference type="ARBA" id="ARBA00022475"/>
    </source>
</evidence>
<feature type="transmembrane region" description="Helical" evidence="7">
    <location>
        <begin position="219"/>
        <end position="240"/>
    </location>
</feature>
<name>A0A2K1PXY3_9GAMM</name>
<keyword evidence="3" id="KW-0997">Cell inner membrane</keyword>
<evidence type="ECO:0000256" key="1">
    <source>
        <dbReference type="ARBA" id="ARBA00004651"/>
    </source>
</evidence>
<dbReference type="Pfam" id="PF03631">
    <property type="entry name" value="Virul_fac_BrkB"/>
    <property type="match status" value="1"/>
</dbReference>
<comment type="subcellular location">
    <subcellularLocation>
        <location evidence="1 7">Cell membrane</location>
        <topology evidence="1 7">Multi-pass membrane protein</topology>
    </subcellularLocation>
</comment>
<feature type="transmembrane region" description="Helical" evidence="7">
    <location>
        <begin position="106"/>
        <end position="125"/>
    </location>
</feature>
<dbReference type="AlphaFoldDB" id="A0A2K1PXY3"/>
<dbReference type="RefSeq" id="WP_103075243.1">
    <property type="nucleotide sequence ID" value="NZ_NPZB01000002.1"/>
</dbReference>
<evidence type="ECO:0000313" key="8">
    <source>
        <dbReference type="EMBL" id="PNS07547.1"/>
    </source>
</evidence>
<dbReference type="PANTHER" id="PTHR30213">
    <property type="entry name" value="INNER MEMBRANE PROTEIN YHJD"/>
    <property type="match status" value="1"/>
</dbReference>
<dbReference type="HAMAP" id="MF_00672">
    <property type="entry name" value="UPF0761"/>
    <property type="match status" value="1"/>
</dbReference>
<dbReference type="NCBIfam" id="NF003256">
    <property type="entry name" value="PRK04214.1"/>
    <property type="match status" value="1"/>
</dbReference>
<protein>
    <recommendedName>
        <fullName evidence="7">UPF0761 membrane protein Lysil_1723</fullName>
    </recommendedName>
</protein>
<comment type="caution">
    <text evidence="8">The sequence shown here is derived from an EMBL/GenBank/DDBJ whole genome shotgun (WGS) entry which is preliminary data.</text>
</comment>
<dbReference type="PANTHER" id="PTHR30213:SF0">
    <property type="entry name" value="UPF0761 MEMBRANE PROTEIN YIHY"/>
    <property type="match status" value="1"/>
</dbReference>
<keyword evidence="9" id="KW-1185">Reference proteome</keyword>
<keyword evidence="4 7" id="KW-0812">Transmembrane</keyword>
<gene>
    <name evidence="8" type="ORF">Lysil_1723</name>
</gene>
<evidence type="ECO:0000313" key="9">
    <source>
        <dbReference type="Proteomes" id="UP000236220"/>
    </source>
</evidence>
<keyword evidence="5 7" id="KW-1133">Transmembrane helix</keyword>
<keyword evidence="2 7" id="KW-1003">Cell membrane</keyword>
<evidence type="ECO:0000256" key="5">
    <source>
        <dbReference type="ARBA" id="ARBA00022989"/>
    </source>
</evidence>
<feature type="transmembrane region" description="Helical" evidence="7">
    <location>
        <begin position="44"/>
        <end position="69"/>
    </location>
</feature>
<proteinExistence type="inferred from homology"/>
<dbReference type="EMBL" id="NPZB01000002">
    <property type="protein sequence ID" value="PNS07547.1"/>
    <property type="molecule type" value="Genomic_DNA"/>
</dbReference>
<feature type="transmembrane region" description="Helical" evidence="7">
    <location>
        <begin position="252"/>
        <end position="276"/>
    </location>
</feature>
<accession>A0A2K1PXY3</accession>
<sequence length="426" mass="47798">MARLPAQIVSRLLHLRDPVRRAVFMRFLGRRFWDDNLFEAAGSLAYTTVFALVPLATVVFGMLSAFPVYSRLRDQLTDYVFSNFVPSSARAVQGYISEYSLNASQLTTAGIIALVLSLLITLTSVESIFNRIWRVPVARPRFARFLVYWTVLTLGTLIAVASMSLSARLFAMSVFSSEPGRVLESLMLRMAPPCIELVAFLLLYRVVPHRTVQWRHAFAGALLATVVFEFVKWGMGIYLGTFRSYEKLYGTVAFIPIFLLWIYLSWVSVLLGASFASSLSAFRYQPVALRLPEGCEIYGLLRMLGRFHAARGGGQGLHADELRELDPILTDSLVQDMLTKLCEAGIVQRAETGEWLLSRDLADVSLSELYVVAQLRIPVEEVSLPLRDDALGRDVMQVIDELRLPLRVAMKRKVATIYSEPGSEPQ</sequence>
<comment type="similarity">
    <text evidence="7">Belongs to the UPF0761 family.</text>
</comment>
<organism evidence="8 9">
    <name type="scientific">Solilutibacter silvestris</name>
    <dbReference type="NCBI Taxonomy" id="1645665"/>
    <lineage>
        <taxon>Bacteria</taxon>
        <taxon>Pseudomonadati</taxon>
        <taxon>Pseudomonadota</taxon>
        <taxon>Gammaproteobacteria</taxon>
        <taxon>Lysobacterales</taxon>
        <taxon>Lysobacteraceae</taxon>
        <taxon>Solilutibacter</taxon>
    </lineage>
</organism>
<feature type="transmembrane region" description="Helical" evidence="7">
    <location>
        <begin position="146"/>
        <end position="170"/>
    </location>
</feature>
<dbReference type="Proteomes" id="UP000236220">
    <property type="component" value="Unassembled WGS sequence"/>
</dbReference>